<dbReference type="InterPro" id="IPR010982">
    <property type="entry name" value="Lambda_DNA-bd_dom_sf"/>
</dbReference>
<keyword evidence="3" id="KW-0804">Transcription</keyword>
<dbReference type="CDD" id="cd06267">
    <property type="entry name" value="PBP1_LacI_sugar_binding-like"/>
    <property type="match status" value="1"/>
</dbReference>
<dbReference type="SMART" id="SM00354">
    <property type="entry name" value="HTH_LACI"/>
    <property type="match status" value="1"/>
</dbReference>
<reference evidence="5 6" key="1">
    <citation type="submission" date="2018-09" db="EMBL/GenBank/DDBJ databases">
        <title>Characterization of the phylogenetic diversity of five novel species belonging to the genus Bifidobacterium.</title>
        <authorList>
            <person name="Lugli G.A."/>
            <person name="Duranti S."/>
            <person name="Milani C."/>
        </authorList>
    </citation>
    <scope>NUCLEOTIDE SEQUENCE [LARGE SCALE GENOMIC DNA]</scope>
    <source>
        <strain evidence="5 6">2034B</strain>
    </source>
</reference>
<comment type="caution">
    <text evidence="5">The sequence shown here is derived from an EMBL/GenBank/DDBJ whole genome shotgun (WGS) entry which is preliminary data.</text>
</comment>
<dbReference type="GO" id="GO:0003700">
    <property type="term" value="F:DNA-binding transcription factor activity"/>
    <property type="evidence" value="ECO:0007669"/>
    <property type="project" value="TreeGrafter"/>
</dbReference>
<dbReference type="PANTHER" id="PTHR30146">
    <property type="entry name" value="LACI-RELATED TRANSCRIPTIONAL REPRESSOR"/>
    <property type="match status" value="1"/>
</dbReference>
<evidence type="ECO:0000256" key="2">
    <source>
        <dbReference type="ARBA" id="ARBA00023125"/>
    </source>
</evidence>
<dbReference type="GO" id="GO:0000976">
    <property type="term" value="F:transcription cis-regulatory region binding"/>
    <property type="evidence" value="ECO:0007669"/>
    <property type="project" value="TreeGrafter"/>
</dbReference>
<evidence type="ECO:0000259" key="4">
    <source>
        <dbReference type="PROSITE" id="PS50932"/>
    </source>
</evidence>
<dbReference type="Pfam" id="PF13377">
    <property type="entry name" value="Peripla_BP_3"/>
    <property type="match status" value="1"/>
</dbReference>
<evidence type="ECO:0000256" key="3">
    <source>
        <dbReference type="ARBA" id="ARBA00023163"/>
    </source>
</evidence>
<dbReference type="Proteomes" id="UP000287533">
    <property type="component" value="Unassembled WGS sequence"/>
</dbReference>
<dbReference type="CDD" id="cd01392">
    <property type="entry name" value="HTH_LacI"/>
    <property type="match status" value="1"/>
</dbReference>
<dbReference type="Pfam" id="PF00356">
    <property type="entry name" value="LacI"/>
    <property type="match status" value="1"/>
</dbReference>
<dbReference type="RefSeq" id="WP_125979669.1">
    <property type="nucleotide sequence ID" value="NZ_QXGL01000001.1"/>
</dbReference>
<dbReference type="OrthoDB" id="4268837at2"/>
<dbReference type="SUPFAM" id="SSF53822">
    <property type="entry name" value="Periplasmic binding protein-like I"/>
    <property type="match status" value="1"/>
</dbReference>
<dbReference type="EMBL" id="QXGL01000001">
    <property type="protein sequence ID" value="RSX54392.1"/>
    <property type="molecule type" value="Genomic_DNA"/>
</dbReference>
<dbReference type="PROSITE" id="PS50932">
    <property type="entry name" value="HTH_LACI_2"/>
    <property type="match status" value="1"/>
</dbReference>
<dbReference type="Gene3D" id="3.40.50.2300">
    <property type="match status" value="2"/>
</dbReference>
<evidence type="ECO:0000256" key="1">
    <source>
        <dbReference type="ARBA" id="ARBA00023015"/>
    </source>
</evidence>
<name>A0A430FNI2_9BIFI</name>
<proteinExistence type="predicted"/>
<dbReference type="Gene3D" id="1.10.260.40">
    <property type="entry name" value="lambda repressor-like DNA-binding domains"/>
    <property type="match status" value="1"/>
</dbReference>
<organism evidence="5 6">
    <name type="scientific">Bifidobacterium goeldii</name>
    <dbReference type="NCBI Taxonomy" id="2306975"/>
    <lineage>
        <taxon>Bacteria</taxon>
        <taxon>Bacillati</taxon>
        <taxon>Actinomycetota</taxon>
        <taxon>Actinomycetes</taxon>
        <taxon>Bifidobacteriales</taxon>
        <taxon>Bifidobacteriaceae</taxon>
        <taxon>Bifidobacterium</taxon>
    </lineage>
</organism>
<dbReference type="InterPro" id="IPR046335">
    <property type="entry name" value="LacI/GalR-like_sensor"/>
</dbReference>
<feature type="domain" description="HTH lacI-type" evidence="4">
    <location>
        <begin position="15"/>
        <end position="68"/>
    </location>
</feature>
<keyword evidence="2" id="KW-0238">DNA-binding</keyword>
<dbReference type="InterPro" id="IPR000843">
    <property type="entry name" value="HTH_LacI"/>
</dbReference>
<keyword evidence="6" id="KW-1185">Reference proteome</keyword>
<dbReference type="SUPFAM" id="SSF47413">
    <property type="entry name" value="lambda repressor-like DNA-binding domains"/>
    <property type="match status" value="1"/>
</dbReference>
<dbReference type="AlphaFoldDB" id="A0A430FNI2"/>
<dbReference type="InterPro" id="IPR028082">
    <property type="entry name" value="Peripla_BP_I"/>
</dbReference>
<gene>
    <name evidence="5" type="ORF">D2E25_0700</name>
</gene>
<keyword evidence="1" id="KW-0805">Transcription regulation</keyword>
<protein>
    <submittedName>
        <fullName evidence="5">Transcriptional regulator</fullName>
    </submittedName>
</protein>
<sequence>MVLRGDKSGKDEKTITIRDVAKRAGVAVSTASRALGGGSASEATREKVRRAAEELQFVPNLSARRLTGGRSNVVALVAEEPTDFLFRDDFIVGILGQLSASLTRRNLLPFLSLVAPGDVAGFEELMGKSGAEGVVAVSFHEGEQFAGSLRAMDKPIVFIGAPPKGYKAPFVDVDNYDGGYQAGRHLVERGCRNIALIEGPKDMPTPRERTGGFLAALKENNLEPVMVCSGSYEIENGQRSMERILSACPQVDGVFAHSDKIAAGVLQVLDKAGKHIPNDVAVIGFDDLQAARLLNPPLTTVAQPLNVVAEAATDMLVYRLEHGSWKVSSQRFPVRLIVRESA</sequence>
<dbReference type="PANTHER" id="PTHR30146:SF109">
    <property type="entry name" value="HTH-TYPE TRANSCRIPTIONAL REGULATOR GALS"/>
    <property type="match status" value="1"/>
</dbReference>
<evidence type="ECO:0000313" key="5">
    <source>
        <dbReference type="EMBL" id="RSX54392.1"/>
    </source>
</evidence>
<accession>A0A430FNI2</accession>
<evidence type="ECO:0000313" key="6">
    <source>
        <dbReference type="Proteomes" id="UP000287533"/>
    </source>
</evidence>